<dbReference type="AlphaFoldDB" id="A0A6H2A2J5"/>
<name>A0A6H2A2J5_9ZZZZ</name>
<accession>A0A6H2A2J5</accession>
<dbReference type="EMBL" id="MT144467">
    <property type="protein sequence ID" value="QJA53988.1"/>
    <property type="molecule type" value="Genomic_DNA"/>
</dbReference>
<reference evidence="1" key="1">
    <citation type="submission" date="2020-03" db="EMBL/GenBank/DDBJ databases">
        <title>The deep terrestrial virosphere.</title>
        <authorList>
            <person name="Holmfeldt K."/>
            <person name="Nilsson E."/>
            <person name="Simone D."/>
            <person name="Lopez-Fernandez M."/>
            <person name="Wu X."/>
            <person name="de Brujin I."/>
            <person name="Lundin D."/>
            <person name="Andersson A."/>
            <person name="Bertilsson S."/>
            <person name="Dopson M."/>
        </authorList>
    </citation>
    <scope>NUCLEOTIDE SEQUENCE</scope>
    <source>
        <strain evidence="1">TM448A04255</strain>
    </source>
</reference>
<sequence length="81" mass="9357">MKQYKTSTDLMKAVREAGLTNDQHSHRWIWYRERKKALVCPKDPVTGHRKFTDRDIREIVRAFSPEGGGKWKPSLSPFAGG</sequence>
<protein>
    <submittedName>
        <fullName evidence="1">Uncharacterized protein</fullName>
    </submittedName>
</protein>
<organism evidence="1">
    <name type="scientific">viral metagenome</name>
    <dbReference type="NCBI Taxonomy" id="1070528"/>
    <lineage>
        <taxon>unclassified sequences</taxon>
        <taxon>metagenomes</taxon>
        <taxon>organismal metagenomes</taxon>
    </lineage>
</organism>
<gene>
    <name evidence="1" type="ORF">TM448A04255_0017</name>
</gene>
<evidence type="ECO:0000313" key="1">
    <source>
        <dbReference type="EMBL" id="QJA53988.1"/>
    </source>
</evidence>
<proteinExistence type="predicted"/>